<dbReference type="SMART" id="SM00382">
    <property type="entry name" value="AAA"/>
    <property type="match status" value="1"/>
</dbReference>
<dbReference type="CDD" id="cd03228">
    <property type="entry name" value="ABCC_MRP_Like"/>
    <property type="match status" value="1"/>
</dbReference>
<protein>
    <submittedName>
        <fullName evidence="10">ABC transporter ATP-binding protein</fullName>
    </submittedName>
</protein>
<feature type="transmembrane region" description="Helical" evidence="7">
    <location>
        <begin position="21"/>
        <end position="44"/>
    </location>
</feature>
<dbReference type="PROSITE" id="PS50893">
    <property type="entry name" value="ABC_TRANSPORTER_2"/>
    <property type="match status" value="1"/>
</dbReference>
<dbReference type="SUPFAM" id="SSF52540">
    <property type="entry name" value="P-loop containing nucleoside triphosphate hydrolases"/>
    <property type="match status" value="1"/>
</dbReference>
<feature type="transmembrane region" description="Helical" evidence="7">
    <location>
        <begin position="132"/>
        <end position="154"/>
    </location>
</feature>
<reference evidence="10" key="1">
    <citation type="submission" date="2018-03" db="EMBL/GenBank/DDBJ databases">
        <authorList>
            <person name="Nunes O.C."/>
            <person name="Lopes A.R."/>
            <person name="Froufe H."/>
            <person name="Munoz-Merida A."/>
            <person name="Barroso C."/>
            <person name="Egas C."/>
        </authorList>
    </citation>
    <scope>NUCLEOTIDE SEQUENCE</scope>
    <source>
        <strain evidence="10">ON4</strain>
    </source>
</reference>
<keyword evidence="4 10" id="KW-0067">ATP-binding</keyword>
<evidence type="ECO:0000256" key="2">
    <source>
        <dbReference type="ARBA" id="ARBA00022692"/>
    </source>
</evidence>
<evidence type="ECO:0000256" key="6">
    <source>
        <dbReference type="ARBA" id="ARBA00023136"/>
    </source>
</evidence>
<accession>A0ABT7C9T6</accession>
<feature type="transmembrane region" description="Helical" evidence="7">
    <location>
        <begin position="252"/>
        <end position="270"/>
    </location>
</feature>
<name>A0ABT7C9T6_9MICO</name>
<feature type="transmembrane region" description="Helical" evidence="7">
    <location>
        <begin position="50"/>
        <end position="71"/>
    </location>
</feature>
<evidence type="ECO:0000259" key="8">
    <source>
        <dbReference type="PROSITE" id="PS50893"/>
    </source>
</evidence>
<dbReference type="PANTHER" id="PTHR24221:SF654">
    <property type="entry name" value="ATP-BINDING CASSETTE SUB-FAMILY B MEMBER 6"/>
    <property type="match status" value="1"/>
</dbReference>
<dbReference type="Gene3D" id="1.20.1560.10">
    <property type="entry name" value="ABC transporter type 1, transmembrane domain"/>
    <property type="match status" value="1"/>
</dbReference>
<dbReference type="Gene3D" id="3.40.50.300">
    <property type="entry name" value="P-loop containing nucleotide triphosphate hydrolases"/>
    <property type="match status" value="1"/>
</dbReference>
<dbReference type="GO" id="GO:0005524">
    <property type="term" value="F:ATP binding"/>
    <property type="evidence" value="ECO:0007669"/>
    <property type="project" value="UniProtKB-KW"/>
</dbReference>
<dbReference type="InterPro" id="IPR011527">
    <property type="entry name" value="ABC1_TM_dom"/>
</dbReference>
<evidence type="ECO:0000256" key="1">
    <source>
        <dbReference type="ARBA" id="ARBA00004651"/>
    </source>
</evidence>
<dbReference type="InterPro" id="IPR036640">
    <property type="entry name" value="ABC1_TM_sf"/>
</dbReference>
<gene>
    <name evidence="10" type="ORF">C7K25_11455</name>
</gene>
<keyword evidence="5 7" id="KW-1133">Transmembrane helix</keyword>
<dbReference type="PANTHER" id="PTHR24221">
    <property type="entry name" value="ATP-BINDING CASSETTE SUB-FAMILY B"/>
    <property type="match status" value="1"/>
</dbReference>
<dbReference type="RefSeq" id="WP_026936477.1">
    <property type="nucleotide sequence ID" value="NZ_CP028426.1"/>
</dbReference>
<dbReference type="EMBL" id="PXVD01000018">
    <property type="protein sequence ID" value="MDJ1371976.1"/>
    <property type="molecule type" value="Genomic_DNA"/>
</dbReference>
<keyword evidence="3" id="KW-0547">Nucleotide-binding</keyword>
<dbReference type="InterPro" id="IPR003439">
    <property type="entry name" value="ABC_transporter-like_ATP-bd"/>
</dbReference>
<dbReference type="PROSITE" id="PS50929">
    <property type="entry name" value="ABC_TM1F"/>
    <property type="match status" value="1"/>
</dbReference>
<dbReference type="Pfam" id="PF00005">
    <property type="entry name" value="ABC_tran"/>
    <property type="match status" value="1"/>
</dbReference>
<evidence type="ECO:0000256" key="4">
    <source>
        <dbReference type="ARBA" id="ARBA00022840"/>
    </source>
</evidence>
<evidence type="ECO:0000313" key="10">
    <source>
        <dbReference type="EMBL" id="MDJ1371976.1"/>
    </source>
</evidence>
<feature type="domain" description="ABC transmembrane type-1" evidence="9">
    <location>
        <begin position="21"/>
        <end position="303"/>
    </location>
</feature>
<organism evidence="10 11">
    <name type="scientific">Gulosibacter molinativorax</name>
    <dbReference type="NCBI Taxonomy" id="256821"/>
    <lineage>
        <taxon>Bacteria</taxon>
        <taxon>Bacillati</taxon>
        <taxon>Actinomycetota</taxon>
        <taxon>Actinomycetes</taxon>
        <taxon>Micrococcales</taxon>
        <taxon>Microbacteriaceae</taxon>
        <taxon>Gulosibacter</taxon>
    </lineage>
</organism>
<feature type="transmembrane region" description="Helical" evidence="7">
    <location>
        <begin position="160"/>
        <end position="179"/>
    </location>
</feature>
<dbReference type="InterPro" id="IPR003593">
    <property type="entry name" value="AAA+_ATPase"/>
</dbReference>
<evidence type="ECO:0000259" key="9">
    <source>
        <dbReference type="PROSITE" id="PS50929"/>
    </source>
</evidence>
<sequence length="583" mass="61480">MTGNVRWLLRFARPATKRLRASVIARLVGQSLGAVQLALPAWAVGMLATGAASGAGFVMLVAVLFVLATAIKAGLRYVEQLFGHLAAFSLMGEMRVWMIDRLIPQAPAVTDGAGAARIQSTAVRDVDRVEVFFAHTIAPAISAVVIPLGAVLTAWLAAGWLPAVVLAGVMLVGVIVPVLGARSSRAAARTVAELRVNTTQYVADSVRLREEIMAAEGVPHRLATAREADENLAATLRRQGTRAGTRSALNTARLWGGTLLVLLASIPNLMFDGVSLPGALLAASLVAGTAAALDTVERLAGSLPVGLEATRRIRELAAGEPVVSEPEHPTEPDPLFAARASTPAIEVDKAGFTYPGRAEPVIDGVSIRVGRGEMIGIAGASGSGKSTLARLLQRHFDVAEGEIRVAGSALPVLGSAEVARRVVVADQEPFLLDATVAENLRLGAPDADAEELQLVLDLFMLDLDLDTPIGRRGDRLSGGQRQRLALARTLLRARRAPGALAGAVLVLDESTSHQDPITQARLVGTLRTLGATTVVIAHRLETLRDADRIHVMERGRIVESGAWHELVARDGAFRRLLQSDGEG</sequence>
<keyword evidence="11" id="KW-1185">Reference proteome</keyword>
<dbReference type="InterPro" id="IPR017871">
    <property type="entry name" value="ABC_transporter-like_CS"/>
</dbReference>
<dbReference type="PROSITE" id="PS00211">
    <property type="entry name" value="ABC_TRANSPORTER_1"/>
    <property type="match status" value="1"/>
</dbReference>
<dbReference type="SUPFAM" id="SSF90123">
    <property type="entry name" value="ABC transporter transmembrane region"/>
    <property type="match status" value="1"/>
</dbReference>
<keyword evidence="2 7" id="KW-0812">Transmembrane</keyword>
<comment type="subcellular location">
    <subcellularLocation>
        <location evidence="1">Cell membrane</location>
        <topology evidence="1">Multi-pass membrane protein</topology>
    </subcellularLocation>
</comment>
<evidence type="ECO:0000313" key="11">
    <source>
        <dbReference type="Proteomes" id="UP001170379"/>
    </source>
</evidence>
<reference evidence="10" key="2">
    <citation type="journal article" date="2022" name="Sci. Rep.">
        <title>In silico prediction of the enzymes involved in the degradation of the herbicide molinate by Gulosibacter molinativorax ON4T.</title>
        <authorList>
            <person name="Lopes A.R."/>
            <person name="Bunin E."/>
            <person name="Viana A.T."/>
            <person name="Froufe H."/>
            <person name="Munoz-Merida A."/>
            <person name="Pinho D."/>
            <person name="Figueiredo J."/>
            <person name="Barroso C."/>
            <person name="Vaz-Moreira I."/>
            <person name="Bellanger X."/>
            <person name="Egas C."/>
            <person name="Nunes O.C."/>
        </authorList>
    </citation>
    <scope>NUCLEOTIDE SEQUENCE</scope>
    <source>
        <strain evidence="10">ON4</strain>
    </source>
</reference>
<evidence type="ECO:0000256" key="3">
    <source>
        <dbReference type="ARBA" id="ARBA00022741"/>
    </source>
</evidence>
<evidence type="ECO:0000256" key="5">
    <source>
        <dbReference type="ARBA" id="ARBA00022989"/>
    </source>
</evidence>
<dbReference type="Proteomes" id="UP001170379">
    <property type="component" value="Unassembled WGS sequence"/>
</dbReference>
<dbReference type="InterPro" id="IPR027417">
    <property type="entry name" value="P-loop_NTPase"/>
</dbReference>
<evidence type="ECO:0000256" key="7">
    <source>
        <dbReference type="SAM" id="Phobius"/>
    </source>
</evidence>
<dbReference type="InterPro" id="IPR039421">
    <property type="entry name" value="Type_1_exporter"/>
</dbReference>
<comment type="caution">
    <text evidence="10">The sequence shown here is derived from an EMBL/GenBank/DDBJ whole genome shotgun (WGS) entry which is preliminary data.</text>
</comment>
<keyword evidence="6 7" id="KW-0472">Membrane</keyword>
<feature type="domain" description="ABC transporter" evidence="8">
    <location>
        <begin position="345"/>
        <end position="579"/>
    </location>
</feature>
<proteinExistence type="predicted"/>